<keyword evidence="21" id="KW-0206">Cytoskeleton</keyword>
<comment type="caution">
    <text evidence="31">The sequence shown here is derived from an EMBL/GenBank/DDBJ whole genome shotgun (WGS) entry which is preliminary data.</text>
</comment>
<dbReference type="PROSITE" id="PS50157">
    <property type="entry name" value="ZINC_FINGER_C2H2_2"/>
    <property type="match status" value="1"/>
</dbReference>
<feature type="transmembrane region" description="Helical" evidence="29">
    <location>
        <begin position="277"/>
        <end position="303"/>
    </location>
</feature>
<dbReference type="InterPro" id="IPR013087">
    <property type="entry name" value="Znf_C2H2_type"/>
</dbReference>
<dbReference type="Gene3D" id="1.20.140.150">
    <property type="match status" value="1"/>
</dbReference>
<feature type="compositionally biased region" description="Polar residues" evidence="28">
    <location>
        <begin position="1041"/>
        <end position="1069"/>
    </location>
</feature>
<comment type="subcellular location">
    <subcellularLocation>
        <location evidence="5">Cell junction</location>
        <location evidence="5">Tight junction</location>
    </subcellularLocation>
    <subcellularLocation>
        <location evidence="2">Cytoplasm</location>
        <location evidence="2">Cytoskeleton</location>
        <location evidence="2">Cilium basal body</location>
    </subcellularLocation>
    <subcellularLocation>
        <location evidence="1">Cytoplasm</location>
        <location evidence="1">Cytoskeleton</location>
        <location evidence="1">Microtubule organizing center</location>
        <location evidence="1">Centrosome</location>
        <location evidence="1">Centriole</location>
    </subcellularLocation>
    <subcellularLocation>
        <location evidence="4">Membrane</location>
        <topology evidence="4">Multi-pass membrane protein</topology>
    </subcellularLocation>
    <subcellularLocation>
        <location evidence="3">Nucleus</location>
    </subcellularLocation>
</comment>
<evidence type="ECO:0000256" key="7">
    <source>
        <dbReference type="ARBA" id="ARBA00009131"/>
    </source>
</evidence>
<evidence type="ECO:0000256" key="29">
    <source>
        <dbReference type="SAM" id="Phobius"/>
    </source>
</evidence>
<evidence type="ECO:0000256" key="25">
    <source>
        <dbReference type="ARBA" id="ARBA00079993"/>
    </source>
</evidence>
<feature type="transmembrane region" description="Helical" evidence="29">
    <location>
        <begin position="167"/>
        <end position="186"/>
    </location>
</feature>
<feature type="coiled-coil region" evidence="27">
    <location>
        <begin position="512"/>
        <end position="553"/>
    </location>
</feature>
<evidence type="ECO:0000256" key="10">
    <source>
        <dbReference type="ARBA" id="ARBA00022490"/>
    </source>
</evidence>
<sequence>MKRHNINTPVKPHTKLRQLLVKPKDRTKQEHKCDVIYEIPCLSCNKTYIGETGRTFGTRKNEHQTECEKETSNRQTRAIKEQAEQDNLKSAISDHCKRENHIIDWDNARVIRAESHKYHRWIWEAIEIRKRAPRTMNRDKGAYTLSHTWDVVLEKASDTGSMRQRTVVMYVEIGCFVSCLCGWILICSTLATEYWIVSESASVVLSAGDYYSNLWMDCVSDATGVSDCKYYPSMMDLSVFLHVCRALAVVSVIFGFWGAVLALIGMKCTKIGGSELANARVTFAAALTFMASGFCGMIVYSWWGEKARSEFVDPYYLETKFELGAALFVGWGGSCLVICGSAVMCYFSGKESFPKSSLFLLQPFYDNVYYPYPSDPPGNHSSAGIPSLLSSPQSQPSSGSQSRPAASTMSGPLTSSGAATSTSIPPSFKFRARRESVDWRRINAVDVDRVACELDFNALQEHITAVTFCNVEGERCHRCQSPVDPALIKLFRLAQLTVEYLLHSQDCLSVSLQAAEERLLMEVREREQLLVQLQKKSQDAKTLKEELKQRKKIIASQQAMFSAGIGANYHKCQHCEKAFMNASFLQSHMQRRHPTEFDIKLMTDNHKKIQTMKLQDEINKLQEQLTLVTSQMETQQKDYTAKQEKELIQRQEEFKRQLEIWKEDEKMRMNSKIDEIKQVCQRDMDLMHQKNRNLENELLKLHQKNMQESMQPVLTQPSTSASNEHWQEVVKLQQKLHKQEVKWTGKMQKIKEDHDSEKGLLQEELYKLRSAVSEGREESRRQVQELSHRLQEQQQIIASQNKQMKQISSKPPTLTVQREVVAAPAPETKTKVVISEQSNSVHKLDPIVELSEEDKDSSSISESHTESRSWQQEVQELLKNPGLRRDMRLAAQQNLDDRLQSLGIKGVSGLSKGVYKSTMAQIITDRQKRQEEDPAYRRAQKEINHKLEQRVKERNMEQPAKPKQHEQVVQSRPRSSSFPSTVTRVVSGPAPKQLHTPQPVPRSRTSPLPKTSTPLQHHRTPPFSSDEESSEEEETSEEEAPQTQKKSVLVNSTTVKSQTAKTQQRSTPHTPAVRSAAPVISADRTDVTALSESDSEWTDGSEIKEITLSQLHKHTDQNGNVEKISHSNVKAIGKSLEKQLATRGPKKPAGGVNTFLEKPTAVKNTKQDAKKDLKDVPALPKPSQCPVPVVRKSLDKSLDTSTSVWGSSTGKGQKPGLTDAGTGSTLKSSLVTVSDWDDSDEI</sequence>
<evidence type="ECO:0000256" key="18">
    <source>
        <dbReference type="ARBA" id="ARBA00023054"/>
    </source>
</evidence>
<feature type="compositionally biased region" description="Polar residues" evidence="28">
    <location>
        <begin position="1199"/>
        <end position="1211"/>
    </location>
</feature>
<evidence type="ECO:0000256" key="9">
    <source>
        <dbReference type="ARBA" id="ARBA00022473"/>
    </source>
</evidence>
<feature type="region of interest" description="Disordered" evidence="28">
    <location>
        <begin position="1135"/>
        <end position="1225"/>
    </location>
</feature>
<feature type="region of interest" description="Disordered" evidence="28">
    <location>
        <begin position="953"/>
        <end position="1101"/>
    </location>
</feature>
<dbReference type="GO" id="GO:0005923">
    <property type="term" value="C:bicellular tight junction"/>
    <property type="evidence" value="ECO:0007669"/>
    <property type="project" value="UniProtKB-SubCell"/>
</dbReference>
<keyword evidence="10" id="KW-0963">Cytoplasm</keyword>
<keyword evidence="23" id="KW-0966">Cell projection</keyword>
<keyword evidence="9" id="KW-0217">Developmental protein</keyword>
<protein>
    <recommendedName>
        <fullName evidence="24">Cilium assembly protein DZIP1</fullName>
    </recommendedName>
    <alternativeName>
        <fullName evidence="25">DAZ-interacting zinc finger protein 1</fullName>
    </alternativeName>
</protein>
<keyword evidence="22" id="KW-0539">Nucleus</keyword>
<keyword evidence="17 29" id="KW-1133">Transmembrane helix</keyword>
<evidence type="ECO:0000256" key="2">
    <source>
        <dbReference type="ARBA" id="ARBA00004120"/>
    </source>
</evidence>
<comment type="similarity">
    <text evidence="6">Belongs to the claudin family.</text>
</comment>
<proteinExistence type="inferred from homology"/>
<gene>
    <name evidence="31" type="ORF">DPX16_9279</name>
</gene>
<keyword evidence="19" id="KW-0969">Cilium</keyword>
<dbReference type="GO" id="GO:0005814">
    <property type="term" value="C:centriole"/>
    <property type="evidence" value="ECO:0007669"/>
    <property type="project" value="UniProtKB-SubCell"/>
</dbReference>
<feature type="coiled-coil region" evidence="27">
    <location>
        <begin position="776"/>
        <end position="810"/>
    </location>
</feature>
<dbReference type="AlphaFoldDB" id="A0A3N0Y7B8"/>
<reference evidence="31 32" key="1">
    <citation type="submission" date="2018-10" db="EMBL/GenBank/DDBJ databases">
        <title>Genome assembly for a Yunnan-Guizhou Plateau 3E fish, Anabarilius grahami (Regan), and its evolutionary and genetic applications.</title>
        <authorList>
            <person name="Jiang W."/>
        </authorList>
    </citation>
    <scope>NUCLEOTIDE SEQUENCE [LARGE SCALE GENOMIC DNA]</scope>
    <source>
        <strain evidence="31">AG-KIZ</strain>
        <tissue evidence="31">Muscle</tissue>
    </source>
</reference>
<keyword evidence="32" id="KW-1185">Reference proteome</keyword>
<dbReference type="Pfam" id="PF00822">
    <property type="entry name" value="PMP22_Claudin"/>
    <property type="match status" value="1"/>
</dbReference>
<feature type="compositionally biased region" description="Polar residues" evidence="28">
    <location>
        <begin position="1003"/>
        <end position="1015"/>
    </location>
</feature>
<dbReference type="PRINTS" id="PR01077">
    <property type="entry name" value="CLAUDIN"/>
</dbReference>
<feature type="compositionally biased region" description="Acidic residues" evidence="28">
    <location>
        <begin position="1025"/>
        <end position="1040"/>
    </location>
</feature>
<dbReference type="InterPro" id="IPR017974">
    <property type="entry name" value="Claudin_CS"/>
</dbReference>
<keyword evidence="11 29" id="KW-0812">Transmembrane</keyword>
<evidence type="ECO:0000256" key="13">
    <source>
        <dbReference type="ARBA" id="ARBA00022771"/>
    </source>
</evidence>
<dbReference type="GO" id="GO:0036064">
    <property type="term" value="C:ciliary basal body"/>
    <property type="evidence" value="ECO:0007669"/>
    <property type="project" value="UniProtKB-ARBA"/>
</dbReference>
<evidence type="ECO:0000256" key="12">
    <source>
        <dbReference type="ARBA" id="ARBA00022723"/>
    </source>
</evidence>
<evidence type="ECO:0000256" key="15">
    <source>
        <dbReference type="ARBA" id="ARBA00022833"/>
    </source>
</evidence>
<keyword evidence="18 27" id="KW-0175">Coiled coil</keyword>
<evidence type="ECO:0000256" key="24">
    <source>
        <dbReference type="ARBA" id="ARBA00072553"/>
    </source>
</evidence>
<evidence type="ECO:0000256" key="6">
    <source>
        <dbReference type="ARBA" id="ARBA00008295"/>
    </source>
</evidence>
<evidence type="ECO:0000313" key="31">
    <source>
        <dbReference type="EMBL" id="ROL41688.1"/>
    </source>
</evidence>
<evidence type="ECO:0000256" key="20">
    <source>
        <dbReference type="ARBA" id="ARBA00023136"/>
    </source>
</evidence>
<dbReference type="GO" id="GO:0005737">
    <property type="term" value="C:cytoplasm"/>
    <property type="evidence" value="ECO:0007669"/>
    <property type="project" value="UniProtKB-ARBA"/>
</dbReference>
<feature type="coiled-coil region" evidence="27">
    <location>
        <begin position="611"/>
        <end position="711"/>
    </location>
</feature>
<feature type="transmembrane region" description="Helical" evidence="29">
    <location>
        <begin position="239"/>
        <end position="265"/>
    </location>
</feature>
<evidence type="ECO:0000256" key="5">
    <source>
        <dbReference type="ARBA" id="ARBA00004435"/>
    </source>
</evidence>
<feature type="region of interest" description="Disordered" evidence="28">
    <location>
        <begin position="381"/>
        <end position="423"/>
    </location>
</feature>
<dbReference type="InterPro" id="IPR051241">
    <property type="entry name" value="DZIP_RILPL"/>
</dbReference>
<keyword evidence="12" id="KW-0479">Metal-binding</keyword>
<evidence type="ECO:0000259" key="30">
    <source>
        <dbReference type="PROSITE" id="PS50157"/>
    </source>
</evidence>
<dbReference type="Gene3D" id="3.40.1440.10">
    <property type="entry name" value="GIY-YIG endonuclease"/>
    <property type="match status" value="1"/>
</dbReference>
<feature type="compositionally biased region" description="Low complexity" evidence="28">
    <location>
        <begin position="386"/>
        <end position="402"/>
    </location>
</feature>
<dbReference type="GO" id="GO:0005634">
    <property type="term" value="C:nucleus"/>
    <property type="evidence" value="ECO:0007669"/>
    <property type="project" value="UniProtKB-SubCell"/>
</dbReference>
<dbReference type="InterPro" id="IPR032714">
    <property type="entry name" value="DZIP1_N"/>
</dbReference>
<dbReference type="InterPro" id="IPR035901">
    <property type="entry name" value="GIY-YIG_endonuc_sf"/>
</dbReference>
<dbReference type="PANTHER" id="PTHR21502">
    <property type="entry name" value="ZINC FINGER PROTEIN DZIP1"/>
    <property type="match status" value="1"/>
</dbReference>
<dbReference type="CDD" id="cd10442">
    <property type="entry name" value="GIY-YIG_PLEs"/>
    <property type="match status" value="1"/>
</dbReference>
<evidence type="ECO:0000256" key="22">
    <source>
        <dbReference type="ARBA" id="ARBA00023242"/>
    </source>
</evidence>
<keyword evidence="8" id="KW-0796">Tight junction</keyword>
<evidence type="ECO:0000256" key="1">
    <source>
        <dbReference type="ARBA" id="ARBA00004114"/>
    </source>
</evidence>
<dbReference type="InterPro" id="IPR058883">
    <property type="entry name" value="DZIP1_dom"/>
</dbReference>
<keyword evidence="16" id="KW-0965">Cell junction</keyword>
<evidence type="ECO:0000256" key="4">
    <source>
        <dbReference type="ARBA" id="ARBA00004141"/>
    </source>
</evidence>
<dbReference type="FunFam" id="3.30.160.60:FF:001591">
    <property type="entry name" value="DAZ interacting zinc finger protein 1"/>
    <property type="match status" value="1"/>
</dbReference>
<evidence type="ECO:0000256" key="14">
    <source>
        <dbReference type="ARBA" id="ARBA00022794"/>
    </source>
</evidence>
<feature type="domain" description="C2H2-type" evidence="30">
    <location>
        <begin position="570"/>
        <end position="598"/>
    </location>
</feature>
<feature type="compositionally biased region" description="Polar residues" evidence="28">
    <location>
        <begin position="967"/>
        <end position="984"/>
    </location>
</feature>
<feature type="compositionally biased region" description="Basic and acidic residues" evidence="28">
    <location>
        <begin position="1165"/>
        <end position="1175"/>
    </location>
</feature>
<dbReference type="GO" id="GO:0016020">
    <property type="term" value="C:membrane"/>
    <property type="evidence" value="ECO:0007669"/>
    <property type="project" value="UniProtKB-SubCell"/>
</dbReference>
<evidence type="ECO:0000256" key="21">
    <source>
        <dbReference type="ARBA" id="ARBA00023212"/>
    </source>
</evidence>
<evidence type="ECO:0000256" key="19">
    <source>
        <dbReference type="ARBA" id="ARBA00023069"/>
    </source>
</evidence>
<name>A0A3N0Y7B8_ANAGA</name>
<organism evidence="31 32">
    <name type="scientific">Anabarilius grahami</name>
    <name type="common">Kanglang fish</name>
    <name type="synonym">Barilius grahami</name>
    <dbReference type="NCBI Taxonomy" id="495550"/>
    <lineage>
        <taxon>Eukaryota</taxon>
        <taxon>Metazoa</taxon>
        <taxon>Chordata</taxon>
        <taxon>Craniata</taxon>
        <taxon>Vertebrata</taxon>
        <taxon>Euteleostomi</taxon>
        <taxon>Actinopterygii</taxon>
        <taxon>Neopterygii</taxon>
        <taxon>Teleostei</taxon>
        <taxon>Ostariophysi</taxon>
        <taxon>Cypriniformes</taxon>
        <taxon>Xenocyprididae</taxon>
        <taxon>Xenocypridinae</taxon>
        <taxon>Xenocypridinae incertae sedis</taxon>
        <taxon>Anabarilius</taxon>
    </lineage>
</organism>
<dbReference type="PROSITE" id="PS00028">
    <property type="entry name" value="ZINC_FINGER_C2H2_1"/>
    <property type="match status" value="1"/>
</dbReference>
<evidence type="ECO:0000256" key="11">
    <source>
        <dbReference type="ARBA" id="ARBA00022692"/>
    </source>
</evidence>
<evidence type="ECO:0000256" key="27">
    <source>
        <dbReference type="SAM" id="Coils"/>
    </source>
</evidence>
<dbReference type="Pfam" id="PF25977">
    <property type="entry name" value="DZIP1"/>
    <property type="match status" value="1"/>
</dbReference>
<accession>A0A3N0Y7B8</accession>
<dbReference type="PANTHER" id="PTHR21502:SF5">
    <property type="entry name" value="CILIUM ASSEMBLY PROTEIN DZIP1"/>
    <property type="match status" value="1"/>
</dbReference>
<evidence type="ECO:0000256" key="3">
    <source>
        <dbReference type="ARBA" id="ARBA00004123"/>
    </source>
</evidence>
<keyword evidence="14" id="KW-0970">Cilium biogenesis/degradation</keyword>
<dbReference type="Pfam" id="PF13815">
    <property type="entry name" value="Dzip-like_N"/>
    <property type="match status" value="1"/>
</dbReference>
<dbReference type="OrthoDB" id="515971at2759"/>
<evidence type="ECO:0000256" key="28">
    <source>
        <dbReference type="SAM" id="MobiDB-lite"/>
    </source>
</evidence>
<keyword evidence="15" id="KW-0862">Zinc</keyword>
<dbReference type="Proteomes" id="UP000281406">
    <property type="component" value="Unassembled WGS sequence"/>
</dbReference>
<evidence type="ECO:0000256" key="8">
    <source>
        <dbReference type="ARBA" id="ARBA00022427"/>
    </source>
</evidence>
<evidence type="ECO:0000256" key="26">
    <source>
        <dbReference type="PROSITE-ProRule" id="PRU00042"/>
    </source>
</evidence>
<dbReference type="GO" id="GO:0060271">
    <property type="term" value="P:cilium assembly"/>
    <property type="evidence" value="ECO:0007669"/>
    <property type="project" value="TreeGrafter"/>
</dbReference>
<keyword evidence="20 29" id="KW-0472">Membrane</keyword>
<dbReference type="PROSITE" id="PS01346">
    <property type="entry name" value="CLAUDIN"/>
    <property type="match status" value="1"/>
</dbReference>
<dbReference type="GO" id="GO:0007507">
    <property type="term" value="P:heart development"/>
    <property type="evidence" value="ECO:0007669"/>
    <property type="project" value="UniProtKB-ARBA"/>
</dbReference>
<evidence type="ECO:0000256" key="17">
    <source>
        <dbReference type="ARBA" id="ARBA00022989"/>
    </source>
</evidence>
<evidence type="ECO:0000313" key="32">
    <source>
        <dbReference type="Proteomes" id="UP000281406"/>
    </source>
</evidence>
<dbReference type="EMBL" id="RJVU01051519">
    <property type="protein sequence ID" value="ROL41688.1"/>
    <property type="molecule type" value="Genomic_DNA"/>
</dbReference>
<feature type="region of interest" description="Disordered" evidence="28">
    <location>
        <begin position="844"/>
        <end position="872"/>
    </location>
</feature>
<dbReference type="InterPro" id="IPR004031">
    <property type="entry name" value="PMP22/EMP/MP20/Claudin"/>
</dbReference>
<feature type="compositionally biased region" description="Polar residues" evidence="28">
    <location>
        <begin position="403"/>
        <end position="423"/>
    </location>
</feature>
<dbReference type="Gene3D" id="3.30.160.60">
    <property type="entry name" value="Classic Zinc Finger"/>
    <property type="match status" value="1"/>
</dbReference>
<keyword evidence="13 26" id="KW-0863">Zinc-finger</keyword>
<evidence type="ECO:0000256" key="16">
    <source>
        <dbReference type="ARBA" id="ARBA00022949"/>
    </source>
</evidence>
<evidence type="ECO:0000256" key="23">
    <source>
        <dbReference type="ARBA" id="ARBA00023273"/>
    </source>
</evidence>
<dbReference type="GO" id="GO:0008270">
    <property type="term" value="F:zinc ion binding"/>
    <property type="evidence" value="ECO:0007669"/>
    <property type="project" value="UniProtKB-KW"/>
</dbReference>
<comment type="similarity">
    <text evidence="7">Belongs to the DZIP C2H2-type zinc-finger protein family.</text>
</comment>